<keyword evidence="1" id="KW-0812">Transmembrane</keyword>
<evidence type="ECO:0000313" key="3">
    <source>
        <dbReference type="EMBL" id="MCR6544075.1"/>
    </source>
</evidence>
<dbReference type="RefSeq" id="WP_089609586.1">
    <property type="nucleotide sequence ID" value="NZ_CP022121.1"/>
</dbReference>
<name>A0ABT1Y1K5_9FIRM</name>
<organism evidence="3 4">
    <name type="scientific">Dehalobacterium formicoaceticum</name>
    <dbReference type="NCBI Taxonomy" id="51515"/>
    <lineage>
        <taxon>Bacteria</taxon>
        <taxon>Bacillati</taxon>
        <taxon>Bacillota</taxon>
        <taxon>Clostridia</taxon>
        <taxon>Eubacteriales</taxon>
        <taxon>Peptococcaceae</taxon>
        <taxon>Dehalobacterium</taxon>
    </lineage>
</organism>
<feature type="transmembrane region" description="Helical" evidence="1">
    <location>
        <begin position="86"/>
        <end position="109"/>
    </location>
</feature>
<dbReference type="InterPro" id="IPR043768">
    <property type="entry name" value="DUF5714"/>
</dbReference>
<keyword evidence="1" id="KW-1133">Transmembrane helix</keyword>
<evidence type="ECO:0000259" key="2">
    <source>
        <dbReference type="Pfam" id="PF18978"/>
    </source>
</evidence>
<reference evidence="3 4" key="1">
    <citation type="submission" date="2022-08" db="EMBL/GenBank/DDBJ databases">
        <title>Proteogenomics of the novel Dehalobacterium formicoaceticum strain EZ94 highlights a key role of methyltransferases during anaerobic dichloromethane degradation.</title>
        <authorList>
            <person name="Wasmund K."/>
        </authorList>
    </citation>
    <scope>NUCLEOTIDE SEQUENCE [LARGE SCALE GENOMIC DNA]</scope>
    <source>
        <strain evidence="3 4">EZ94</strain>
    </source>
</reference>
<proteinExistence type="predicted"/>
<keyword evidence="4" id="KW-1185">Reference proteome</keyword>
<sequence length="207" mass="23555">MDMKEYDKYYQMVTDVCTSYFIETNDGDLISLLMQLMDIDGLPMHCPVHHYIVPAALLTVCRYKQGRDITILERDLEEALSRAHNVLGGFCGYYGACGAAVGLGIFLSIMTNSSPLSRKPWGYLNRATGQALLDMAELGGPRCCKRTSFTAIKSVLPQINEVLRLDIQIKEPIVCHYHENNNECQKQRCPYWPTDREKYECKITDDL</sequence>
<protein>
    <submittedName>
        <fullName evidence="3">DUF5714 domain-containing protein</fullName>
    </submittedName>
</protein>
<dbReference type="Pfam" id="PF18978">
    <property type="entry name" value="DUF5714"/>
    <property type="match status" value="1"/>
</dbReference>
<dbReference type="EMBL" id="JANPWE010000001">
    <property type="protein sequence ID" value="MCR6544075.1"/>
    <property type="molecule type" value="Genomic_DNA"/>
</dbReference>
<gene>
    <name evidence="3" type="ORF">NVS47_00820</name>
</gene>
<comment type="caution">
    <text evidence="3">The sequence shown here is derived from an EMBL/GenBank/DDBJ whole genome shotgun (WGS) entry which is preliminary data.</text>
</comment>
<keyword evidence="1" id="KW-0472">Membrane</keyword>
<evidence type="ECO:0000256" key="1">
    <source>
        <dbReference type="SAM" id="Phobius"/>
    </source>
</evidence>
<evidence type="ECO:0000313" key="4">
    <source>
        <dbReference type="Proteomes" id="UP001524944"/>
    </source>
</evidence>
<feature type="domain" description="DUF5714" evidence="2">
    <location>
        <begin position="19"/>
        <end position="192"/>
    </location>
</feature>
<dbReference type="Proteomes" id="UP001524944">
    <property type="component" value="Unassembled WGS sequence"/>
</dbReference>
<accession>A0ABT1Y1K5</accession>